<keyword evidence="7" id="KW-0560">Oxidoreductase</keyword>
<protein>
    <submittedName>
        <fullName evidence="10">Spermine oxidase</fullName>
    </submittedName>
</protein>
<comment type="cofactor">
    <cofactor evidence="1">
        <name>FAD</name>
        <dbReference type="ChEBI" id="CHEBI:57692"/>
    </cofactor>
</comment>
<dbReference type="Proteomes" id="UP000085678">
    <property type="component" value="Unplaced"/>
</dbReference>
<evidence type="ECO:0000256" key="6">
    <source>
        <dbReference type="ARBA" id="ARBA00022827"/>
    </source>
</evidence>
<evidence type="ECO:0000256" key="7">
    <source>
        <dbReference type="ARBA" id="ARBA00023002"/>
    </source>
</evidence>
<evidence type="ECO:0000256" key="1">
    <source>
        <dbReference type="ARBA" id="ARBA00001974"/>
    </source>
</evidence>
<comment type="subcellular location">
    <subcellularLocation>
        <location evidence="2">Cytoplasm</location>
    </subcellularLocation>
</comment>
<comment type="similarity">
    <text evidence="3">Belongs to the flavin monoamine oxidase family.</text>
</comment>
<organism evidence="9 10">
    <name type="scientific">Lingula anatina</name>
    <name type="common">Brachiopod</name>
    <name type="synonym">Lingula unguis</name>
    <dbReference type="NCBI Taxonomy" id="7574"/>
    <lineage>
        <taxon>Eukaryota</taxon>
        <taxon>Metazoa</taxon>
        <taxon>Spiralia</taxon>
        <taxon>Lophotrochozoa</taxon>
        <taxon>Brachiopoda</taxon>
        <taxon>Linguliformea</taxon>
        <taxon>Lingulata</taxon>
        <taxon>Lingulida</taxon>
        <taxon>Linguloidea</taxon>
        <taxon>Lingulidae</taxon>
        <taxon>Lingula</taxon>
    </lineage>
</organism>
<dbReference type="GO" id="GO:0046592">
    <property type="term" value="F:polyamine oxidase activity"/>
    <property type="evidence" value="ECO:0007669"/>
    <property type="project" value="TreeGrafter"/>
</dbReference>
<evidence type="ECO:0000256" key="4">
    <source>
        <dbReference type="ARBA" id="ARBA00022490"/>
    </source>
</evidence>
<dbReference type="STRING" id="7574.A0A1S3IIN4"/>
<dbReference type="PANTHER" id="PTHR10742:SF405">
    <property type="entry name" value="PEROXISOMAL N(1)-ACETYL-SPERMINE_SPERMIDINE OXIDASE"/>
    <property type="match status" value="1"/>
</dbReference>
<dbReference type="KEGG" id="lak:106164400"/>
<dbReference type="SUPFAM" id="SSF51905">
    <property type="entry name" value="FAD/NAD(P)-binding domain"/>
    <property type="match status" value="1"/>
</dbReference>
<evidence type="ECO:0000313" key="9">
    <source>
        <dbReference type="Proteomes" id="UP000085678"/>
    </source>
</evidence>
<reference evidence="10" key="1">
    <citation type="submission" date="2025-08" db="UniProtKB">
        <authorList>
            <consortium name="RefSeq"/>
        </authorList>
    </citation>
    <scope>IDENTIFICATION</scope>
    <source>
        <tissue evidence="10">Gonads</tissue>
    </source>
</reference>
<proteinExistence type="inferred from homology"/>
<keyword evidence="4" id="KW-0963">Cytoplasm</keyword>
<dbReference type="Pfam" id="PF01593">
    <property type="entry name" value="Amino_oxidase"/>
    <property type="match status" value="1"/>
</dbReference>
<evidence type="ECO:0000259" key="8">
    <source>
        <dbReference type="Pfam" id="PF01593"/>
    </source>
</evidence>
<dbReference type="AlphaFoldDB" id="A0A1S3IIN4"/>
<sequence length="365" mass="41649">MASVVIVGGGIAGIAAADLLIRSGFHDVKILEATDRTGGRIWSVDVDDNIDGKAELGANYIHGIERNPIYKIADENDLLELRNKEKGLRHRHVYVTDQGDIVSKQIVQEVDWAYGMLMQQCEEFFHLDIATPCKNDSVGAFMEREYDRKVGKYSAEEKHIRQLIFNQRLAYEAVISGSDSMYDVSLGELGSYEELPGIHYTIPPGFEMVLEIIKRNIPPEDIVLNKPVTCICWNQGDKYESHHQVCVECEDGEKFYADHVIVTVSLGCLKYNAKRFFSPPLPKCKLDAIESLDIGTVGKVILEFDEAIFPPDVRRLELLWDKDHYDDCDKEMSKCWFRKIYSFEMIQENVVLGWLSGKNVCIWRQ</sequence>
<dbReference type="InterPro" id="IPR002937">
    <property type="entry name" value="Amino_oxidase"/>
</dbReference>
<dbReference type="PRINTS" id="PR00419">
    <property type="entry name" value="ADXRDTASE"/>
</dbReference>
<evidence type="ECO:0000256" key="2">
    <source>
        <dbReference type="ARBA" id="ARBA00004496"/>
    </source>
</evidence>
<evidence type="ECO:0000256" key="5">
    <source>
        <dbReference type="ARBA" id="ARBA00022630"/>
    </source>
</evidence>
<dbReference type="Gene3D" id="3.50.50.60">
    <property type="entry name" value="FAD/NAD(P)-binding domain"/>
    <property type="match status" value="1"/>
</dbReference>
<keyword evidence="9" id="KW-1185">Reference proteome</keyword>
<keyword evidence="6" id="KW-0274">FAD</keyword>
<dbReference type="RefSeq" id="XP_013397746.1">
    <property type="nucleotide sequence ID" value="XM_013542292.1"/>
</dbReference>
<evidence type="ECO:0000256" key="3">
    <source>
        <dbReference type="ARBA" id="ARBA00005995"/>
    </source>
</evidence>
<accession>A0A1S3IIN4</accession>
<evidence type="ECO:0000313" key="10">
    <source>
        <dbReference type="RefSeq" id="XP_013397746.1"/>
    </source>
</evidence>
<feature type="domain" description="Amine oxidase" evidence="8">
    <location>
        <begin position="11"/>
        <end position="313"/>
    </location>
</feature>
<gene>
    <name evidence="10" type="primary">LOC106164400</name>
</gene>
<dbReference type="OrthoDB" id="2019015at2759"/>
<keyword evidence="5" id="KW-0285">Flavoprotein</keyword>
<dbReference type="PANTHER" id="PTHR10742">
    <property type="entry name" value="FLAVIN MONOAMINE OXIDASE"/>
    <property type="match status" value="1"/>
</dbReference>
<dbReference type="InParanoid" id="A0A1S3IIN4"/>
<dbReference type="GO" id="GO:0005737">
    <property type="term" value="C:cytoplasm"/>
    <property type="evidence" value="ECO:0007669"/>
    <property type="project" value="UniProtKB-SubCell"/>
</dbReference>
<dbReference type="Gene3D" id="3.90.660.10">
    <property type="match status" value="1"/>
</dbReference>
<name>A0A1S3IIN4_LINAN</name>
<dbReference type="InterPro" id="IPR036188">
    <property type="entry name" value="FAD/NAD-bd_sf"/>
</dbReference>
<dbReference type="InterPro" id="IPR050281">
    <property type="entry name" value="Flavin_monoamine_oxidase"/>
</dbReference>
<dbReference type="GeneID" id="106164400"/>